<accession>A0A2R4XNV3</accession>
<dbReference type="Pfam" id="PF10276">
    <property type="entry name" value="zf-CHCC"/>
    <property type="match status" value="1"/>
</dbReference>
<dbReference type="Proteomes" id="UP000244571">
    <property type="component" value="Chromosome"/>
</dbReference>
<dbReference type="InterPro" id="IPR019401">
    <property type="entry name" value="Znf_CHCC"/>
</dbReference>
<evidence type="ECO:0000313" key="3">
    <source>
        <dbReference type="EMBL" id="AWB35369.1"/>
    </source>
</evidence>
<dbReference type="AlphaFoldDB" id="A0A2R4XNV3"/>
<dbReference type="GO" id="GO:0008270">
    <property type="term" value="F:zinc ion binding"/>
    <property type="evidence" value="ECO:0007669"/>
    <property type="project" value="UniProtKB-KW"/>
</dbReference>
<organism evidence="3 4">
    <name type="scientific">Orrella marina</name>
    <dbReference type="NCBI Taxonomy" id="2163011"/>
    <lineage>
        <taxon>Bacteria</taxon>
        <taxon>Pseudomonadati</taxon>
        <taxon>Pseudomonadota</taxon>
        <taxon>Betaproteobacteria</taxon>
        <taxon>Burkholderiales</taxon>
        <taxon>Alcaligenaceae</taxon>
        <taxon>Orrella</taxon>
    </lineage>
</organism>
<keyword evidence="3" id="KW-0863">Zinc-finger</keyword>
<proteinExistence type="predicted"/>
<dbReference type="Gene3D" id="2.60.260.40">
    <property type="entry name" value="q5lls5 like domains"/>
    <property type="match status" value="1"/>
</dbReference>
<feature type="region of interest" description="Disordered" evidence="1">
    <location>
        <begin position="1"/>
        <end position="36"/>
    </location>
</feature>
<reference evidence="3 4" key="1">
    <citation type="submission" date="2018-04" db="EMBL/GenBank/DDBJ databases">
        <title>Bordetella sp. HZ20 isolated from seawater.</title>
        <authorList>
            <person name="Sun C."/>
        </authorList>
    </citation>
    <scope>NUCLEOTIDE SEQUENCE [LARGE SCALE GENOMIC DNA]</scope>
    <source>
        <strain evidence="3 4">HZ20</strain>
    </source>
</reference>
<dbReference type="KEGG" id="boz:DBV39_18305"/>
<evidence type="ECO:0000313" key="4">
    <source>
        <dbReference type="Proteomes" id="UP000244571"/>
    </source>
</evidence>
<keyword evidence="3" id="KW-0862">Zinc</keyword>
<feature type="domain" description="C2H2-type" evidence="2">
    <location>
        <begin position="66"/>
        <end position="86"/>
    </location>
</feature>
<evidence type="ECO:0000259" key="2">
    <source>
        <dbReference type="PROSITE" id="PS00028"/>
    </source>
</evidence>
<dbReference type="OrthoDB" id="9806844at2"/>
<name>A0A2R4XNV3_9BURK</name>
<protein>
    <submittedName>
        <fullName evidence="3">Zinc-finger domain-containing protein</fullName>
    </submittedName>
</protein>
<evidence type="ECO:0000256" key="1">
    <source>
        <dbReference type="SAM" id="MobiDB-lite"/>
    </source>
</evidence>
<keyword evidence="4" id="KW-1185">Reference proteome</keyword>
<dbReference type="InterPro" id="IPR013087">
    <property type="entry name" value="Znf_C2H2_type"/>
</dbReference>
<dbReference type="PROSITE" id="PS00028">
    <property type="entry name" value="ZINC_FINGER_C2H2_1"/>
    <property type="match status" value="1"/>
</dbReference>
<sequence length="86" mass="9206">MTQTASAPENNGKDQNDEAGQTDLSAQSVTITSEDLPLHCPSDKAPLWSMHPRVYLDIADTGSVKCPYCGTVYQLAPGTKIHGHGH</sequence>
<gene>
    <name evidence="3" type="ORF">DBV39_18305</name>
</gene>
<keyword evidence="3" id="KW-0479">Metal-binding</keyword>
<feature type="compositionally biased region" description="Polar residues" evidence="1">
    <location>
        <begin position="18"/>
        <end position="33"/>
    </location>
</feature>
<dbReference type="EMBL" id="CP028901">
    <property type="protein sequence ID" value="AWB35369.1"/>
    <property type="molecule type" value="Genomic_DNA"/>
</dbReference>